<feature type="transmembrane region" description="Helical" evidence="1">
    <location>
        <begin position="51"/>
        <end position="70"/>
    </location>
</feature>
<dbReference type="EMBL" id="CP048029">
    <property type="protein sequence ID" value="QIK37274.1"/>
    <property type="molecule type" value="Genomic_DNA"/>
</dbReference>
<keyword evidence="3" id="KW-1185">Reference proteome</keyword>
<feature type="transmembrane region" description="Helical" evidence="1">
    <location>
        <begin position="120"/>
        <end position="138"/>
    </location>
</feature>
<accession>A0A6G7VBC3</accession>
<feature type="transmembrane region" description="Helical" evidence="1">
    <location>
        <begin position="150"/>
        <end position="169"/>
    </location>
</feature>
<reference evidence="3" key="1">
    <citation type="submission" date="2020-01" db="EMBL/GenBank/DDBJ databases">
        <title>Caldichromatium gen. nov., sp. nov., a thermophilic purple sulfur bacterium member of the family Chromatiaceae isolated from Nakabusa hot spring, Japan.</title>
        <authorList>
            <person name="Saini M.K."/>
            <person name="Hanada S."/>
            <person name="Tank M."/>
        </authorList>
    </citation>
    <scope>NUCLEOTIDE SEQUENCE [LARGE SCALE GENOMIC DNA]</scope>
    <source>
        <strain evidence="3">No.7</strain>
    </source>
</reference>
<keyword evidence="1" id="KW-0812">Transmembrane</keyword>
<name>A0A6G7VBC3_9GAMM</name>
<dbReference type="RefSeq" id="WP_166270042.1">
    <property type="nucleotide sequence ID" value="NZ_CP048029.1"/>
</dbReference>
<evidence type="ECO:0000313" key="2">
    <source>
        <dbReference type="EMBL" id="QIK37274.1"/>
    </source>
</evidence>
<dbReference type="KEGG" id="cjap:GWK36_03900"/>
<keyword evidence="1" id="KW-0472">Membrane</keyword>
<feature type="transmembrane region" description="Helical" evidence="1">
    <location>
        <begin position="22"/>
        <end position="45"/>
    </location>
</feature>
<organism evidence="2 3">
    <name type="scientific">Caldichromatium japonicum</name>
    <dbReference type="NCBI Taxonomy" id="2699430"/>
    <lineage>
        <taxon>Bacteria</taxon>
        <taxon>Pseudomonadati</taxon>
        <taxon>Pseudomonadota</taxon>
        <taxon>Gammaproteobacteria</taxon>
        <taxon>Chromatiales</taxon>
        <taxon>Chromatiaceae</taxon>
        <taxon>Caldichromatium</taxon>
    </lineage>
</organism>
<protein>
    <submittedName>
        <fullName evidence="2">Uncharacterized protein</fullName>
    </submittedName>
</protein>
<dbReference type="Proteomes" id="UP000502699">
    <property type="component" value="Chromosome"/>
</dbReference>
<keyword evidence="1" id="KW-1133">Transmembrane helix</keyword>
<evidence type="ECO:0000256" key="1">
    <source>
        <dbReference type="SAM" id="Phobius"/>
    </source>
</evidence>
<dbReference type="AlphaFoldDB" id="A0A6G7VBC3"/>
<feature type="transmembrane region" description="Helical" evidence="1">
    <location>
        <begin position="90"/>
        <end position="108"/>
    </location>
</feature>
<proteinExistence type="predicted"/>
<gene>
    <name evidence="2" type="ORF">GWK36_03900</name>
</gene>
<sequence length="235" mass="25984">MSEIALSATGESSHWFSGRIELSWGLGLVAANLILVCVTLTWLWLVPTHPQRVLIANLLFVFTILSLAILSLKVSQTRHLDAASRSGWRLITFGILCYLVGELIWLSYDLRGLDPFPSLADLFYLANIPLMFAGILRLTPPFESRGERWLFAVGLGIIALGTLILVWYFLLSAITHSHQVWSCKIVLSLAYPVGDTLLLIALGAWFLHPRPVVLSIALGRGAGSCRVWRSFSAPT</sequence>
<feature type="transmembrane region" description="Helical" evidence="1">
    <location>
        <begin position="189"/>
        <end position="207"/>
    </location>
</feature>
<evidence type="ECO:0000313" key="3">
    <source>
        <dbReference type="Proteomes" id="UP000502699"/>
    </source>
</evidence>